<evidence type="ECO:0000313" key="12">
    <source>
        <dbReference type="Proteomes" id="UP001208570"/>
    </source>
</evidence>
<dbReference type="PANTHER" id="PTHR46514:SF3">
    <property type="entry name" value="AMPHIPHYSIN"/>
    <property type="match status" value="1"/>
</dbReference>
<feature type="compositionally biased region" description="Low complexity" evidence="8">
    <location>
        <begin position="268"/>
        <end position="283"/>
    </location>
</feature>
<dbReference type="GO" id="GO:0005543">
    <property type="term" value="F:phospholipid binding"/>
    <property type="evidence" value="ECO:0007669"/>
    <property type="project" value="TreeGrafter"/>
</dbReference>
<dbReference type="SMART" id="SM00326">
    <property type="entry name" value="SH3"/>
    <property type="match status" value="1"/>
</dbReference>
<reference evidence="11" key="1">
    <citation type="journal article" date="2023" name="Mol. Biol. Evol.">
        <title>Third-Generation Sequencing Reveals the Adaptive Role of the Epigenome in Three Deep-Sea Polychaetes.</title>
        <authorList>
            <person name="Perez M."/>
            <person name="Aroh O."/>
            <person name="Sun Y."/>
            <person name="Lan Y."/>
            <person name="Juniper S.K."/>
            <person name="Young C.R."/>
            <person name="Angers B."/>
            <person name="Qian P.Y."/>
        </authorList>
    </citation>
    <scope>NUCLEOTIDE SEQUENCE</scope>
    <source>
        <strain evidence="11">P08H-3</strain>
    </source>
</reference>
<protein>
    <recommendedName>
        <fullName evidence="13">SH3 domain-containing protein</fullName>
    </recommendedName>
</protein>
<name>A0AAD9IY41_9ANNE</name>
<dbReference type="SUPFAM" id="SSF103657">
    <property type="entry name" value="BAR/IMD domain-like"/>
    <property type="match status" value="1"/>
</dbReference>
<accession>A0AAD9IY41</accession>
<dbReference type="EMBL" id="JAODUP010000886">
    <property type="protein sequence ID" value="KAK2143024.1"/>
    <property type="molecule type" value="Genomic_DNA"/>
</dbReference>
<comment type="subcellular location">
    <subcellularLocation>
        <location evidence="2">Cytoplasm</location>
    </subcellularLocation>
    <subcellularLocation>
        <location evidence="1">Endomembrane system</location>
    </subcellularLocation>
</comment>
<dbReference type="Proteomes" id="UP001208570">
    <property type="component" value="Unassembled WGS sequence"/>
</dbReference>
<dbReference type="Gene3D" id="1.20.1270.60">
    <property type="entry name" value="Arfaptin homology (AH) domain/BAR domain"/>
    <property type="match status" value="1"/>
</dbReference>
<dbReference type="InterPro" id="IPR004148">
    <property type="entry name" value="BAR_dom"/>
</dbReference>
<dbReference type="SUPFAM" id="SSF50044">
    <property type="entry name" value="SH3-domain"/>
    <property type="match status" value="1"/>
</dbReference>
<dbReference type="InterPro" id="IPR003005">
    <property type="entry name" value="Amphiphysin"/>
</dbReference>
<dbReference type="SMART" id="SM00721">
    <property type="entry name" value="BAR"/>
    <property type="match status" value="1"/>
</dbReference>
<keyword evidence="5" id="KW-0175">Coiled coil</keyword>
<evidence type="ECO:0000256" key="4">
    <source>
        <dbReference type="ARBA" id="ARBA00022490"/>
    </source>
</evidence>
<dbReference type="InterPro" id="IPR001452">
    <property type="entry name" value="SH3_domain"/>
</dbReference>
<keyword evidence="4" id="KW-0963">Cytoplasm</keyword>
<evidence type="ECO:0000256" key="7">
    <source>
        <dbReference type="PROSITE-ProRule" id="PRU00192"/>
    </source>
</evidence>
<dbReference type="InterPro" id="IPR036028">
    <property type="entry name" value="SH3-like_dom_sf"/>
</dbReference>
<organism evidence="11 12">
    <name type="scientific">Paralvinella palmiformis</name>
    <dbReference type="NCBI Taxonomy" id="53620"/>
    <lineage>
        <taxon>Eukaryota</taxon>
        <taxon>Metazoa</taxon>
        <taxon>Spiralia</taxon>
        <taxon>Lophotrochozoa</taxon>
        <taxon>Annelida</taxon>
        <taxon>Polychaeta</taxon>
        <taxon>Sedentaria</taxon>
        <taxon>Canalipalpata</taxon>
        <taxon>Terebellida</taxon>
        <taxon>Terebelliformia</taxon>
        <taxon>Alvinellidae</taxon>
        <taxon>Paralvinella</taxon>
    </lineage>
</organism>
<evidence type="ECO:0000313" key="11">
    <source>
        <dbReference type="EMBL" id="KAK2143024.1"/>
    </source>
</evidence>
<evidence type="ECO:0000256" key="1">
    <source>
        <dbReference type="ARBA" id="ARBA00004308"/>
    </source>
</evidence>
<dbReference type="CDD" id="cd11790">
    <property type="entry name" value="SH3_Amphiphysin"/>
    <property type="match status" value="1"/>
</dbReference>
<dbReference type="Gene3D" id="2.30.30.40">
    <property type="entry name" value="SH3 Domains"/>
    <property type="match status" value="1"/>
</dbReference>
<dbReference type="InterPro" id="IPR027267">
    <property type="entry name" value="AH/BAR_dom_sf"/>
</dbReference>
<evidence type="ECO:0000259" key="10">
    <source>
        <dbReference type="PROSITE" id="PS51021"/>
    </source>
</evidence>
<sequence>MGGYLGMPDYNGDDGARVLQNLGKADKTQDEEFDLHVANFTKQQMVAVKLQKELKNYLQCVKAMSLASKVFYETVQESYEDSWTGHSDMTGAVEALAAMWEDYVLKLTHQVQDPLAAYVARFPEVKHKIAKRNRKLMDFDGTRHTRDSLVNQKKKDETKINKAHDEMNAAKKIYQEINAELHEELPNFYESRKSVLSSTLNSLFSSEAKFQEESAMIKNTLADATERLSKESSDVFFKQFNHSPHMSSNHASTTSTPLSAGKLRHIPNDNSSNHSSSNHSSHSNQDDANDSVTIKSDTKKVDYFNRTDVIEQPITNGDADINVPSNRTPDAYITVDAEDEYESIMIDSQTMTSHHICWPVKRITANEADNVYSVPTKHEPVAKDTVLYQVEATHPYAGEDTDELTFETGDLINVIPYADPEEQDDGWLMGVRISDGQVGVFPENFTKRV</sequence>
<keyword evidence="12" id="KW-1185">Reference proteome</keyword>
<evidence type="ECO:0000256" key="8">
    <source>
        <dbReference type="SAM" id="MobiDB-lite"/>
    </source>
</evidence>
<dbReference type="Pfam" id="PF14604">
    <property type="entry name" value="SH3_9"/>
    <property type="match status" value="1"/>
</dbReference>
<dbReference type="PROSITE" id="PS50002">
    <property type="entry name" value="SH3"/>
    <property type="match status" value="1"/>
</dbReference>
<evidence type="ECO:0000256" key="5">
    <source>
        <dbReference type="ARBA" id="ARBA00023054"/>
    </source>
</evidence>
<dbReference type="FunFam" id="1.20.1270.60:FF:000013">
    <property type="entry name" value="Amphiphysin isoform 2"/>
    <property type="match status" value="1"/>
</dbReference>
<dbReference type="GO" id="GO:0005886">
    <property type="term" value="C:plasma membrane"/>
    <property type="evidence" value="ECO:0007669"/>
    <property type="project" value="TreeGrafter"/>
</dbReference>
<evidence type="ECO:0000256" key="3">
    <source>
        <dbReference type="ARBA" id="ARBA00022443"/>
    </source>
</evidence>
<dbReference type="AlphaFoldDB" id="A0AAD9IY41"/>
<dbReference type="PRINTS" id="PR01251">
    <property type="entry name" value="AMPHIPHYSIN"/>
</dbReference>
<dbReference type="FunFam" id="2.30.30.40:FF:000172">
    <property type="entry name" value="Amphiphysin, isoform B"/>
    <property type="match status" value="1"/>
</dbReference>
<dbReference type="GO" id="GO:0012505">
    <property type="term" value="C:endomembrane system"/>
    <property type="evidence" value="ECO:0007669"/>
    <property type="project" value="UniProtKB-SubCell"/>
</dbReference>
<feature type="domain" description="BAR" evidence="10">
    <location>
        <begin position="18"/>
        <end position="234"/>
    </location>
</feature>
<gene>
    <name evidence="11" type="ORF">LSH36_886g00058</name>
</gene>
<evidence type="ECO:0000256" key="6">
    <source>
        <dbReference type="ARBA" id="ARBA00023136"/>
    </source>
</evidence>
<dbReference type="PANTHER" id="PTHR46514">
    <property type="entry name" value="AMPHIPHYSIN"/>
    <property type="match status" value="1"/>
</dbReference>
<evidence type="ECO:0000259" key="9">
    <source>
        <dbReference type="PROSITE" id="PS50002"/>
    </source>
</evidence>
<feature type="domain" description="SH3" evidence="9">
    <location>
        <begin position="385"/>
        <end position="449"/>
    </location>
</feature>
<feature type="compositionally biased region" description="Polar residues" evidence="8">
    <location>
        <begin position="241"/>
        <end position="258"/>
    </location>
</feature>
<evidence type="ECO:0000256" key="2">
    <source>
        <dbReference type="ARBA" id="ARBA00004496"/>
    </source>
</evidence>
<feature type="region of interest" description="Disordered" evidence="8">
    <location>
        <begin position="241"/>
        <end position="292"/>
    </location>
</feature>
<keyword evidence="6" id="KW-0472">Membrane</keyword>
<evidence type="ECO:0008006" key="13">
    <source>
        <dbReference type="Google" id="ProtNLM"/>
    </source>
</evidence>
<dbReference type="PROSITE" id="PS51021">
    <property type="entry name" value="BAR"/>
    <property type="match status" value="1"/>
</dbReference>
<dbReference type="GO" id="GO:0005737">
    <property type="term" value="C:cytoplasm"/>
    <property type="evidence" value="ECO:0007669"/>
    <property type="project" value="UniProtKB-SubCell"/>
</dbReference>
<dbReference type="Pfam" id="PF03114">
    <property type="entry name" value="BAR"/>
    <property type="match status" value="1"/>
</dbReference>
<proteinExistence type="predicted"/>
<keyword evidence="3 7" id="KW-0728">SH3 domain</keyword>
<comment type="caution">
    <text evidence="11">The sequence shown here is derived from an EMBL/GenBank/DDBJ whole genome shotgun (WGS) entry which is preliminary data.</text>
</comment>